<dbReference type="GO" id="GO:0004519">
    <property type="term" value="F:endonuclease activity"/>
    <property type="evidence" value="ECO:0007669"/>
    <property type="project" value="UniProtKB-KW"/>
</dbReference>
<dbReference type="RefSeq" id="WP_163712129.1">
    <property type="nucleotide sequence ID" value="NZ_BLKZ01000001.1"/>
</dbReference>
<dbReference type="Proteomes" id="UP000465360">
    <property type="component" value="Unassembled WGS sequence"/>
</dbReference>
<keyword evidence="5" id="KW-0227">DNA damage</keyword>
<evidence type="ECO:0000256" key="2">
    <source>
        <dbReference type="ARBA" id="ARBA00001946"/>
    </source>
</evidence>
<keyword evidence="7" id="KW-0460">Magnesium</keyword>
<protein>
    <submittedName>
        <fullName evidence="10">Endonuclease</fullName>
    </submittedName>
</protein>
<dbReference type="PANTHER" id="PTHR15822">
    <property type="entry name" value="TRAF AND TNF RECEPTOR-ASSOCIATED PROTEIN"/>
    <property type="match status" value="1"/>
</dbReference>
<organism evidence="10 11">
    <name type="scientific">Mycobacterium bourgelatii</name>
    <dbReference type="NCBI Taxonomy" id="1273442"/>
    <lineage>
        <taxon>Bacteria</taxon>
        <taxon>Bacillati</taxon>
        <taxon>Actinomycetota</taxon>
        <taxon>Actinomycetes</taxon>
        <taxon>Mycobacteriales</taxon>
        <taxon>Mycobacteriaceae</taxon>
        <taxon>Mycobacterium</taxon>
    </lineage>
</organism>
<dbReference type="GO" id="GO:0016787">
    <property type="term" value="F:hydrolase activity"/>
    <property type="evidence" value="ECO:0007669"/>
    <property type="project" value="UniProtKB-KW"/>
</dbReference>
<evidence type="ECO:0000313" key="11">
    <source>
        <dbReference type="Proteomes" id="UP000465360"/>
    </source>
</evidence>
<reference evidence="10 11" key="1">
    <citation type="journal article" date="2019" name="Emerg. Microbes Infect.">
        <title>Comprehensive subspecies identification of 175 nontuberculous mycobacteria species based on 7547 genomic profiles.</title>
        <authorList>
            <person name="Matsumoto Y."/>
            <person name="Kinjo T."/>
            <person name="Motooka D."/>
            <person name="Nabeya D."/>
            <person name="Jung N."/>
            <person name="Uechi K."/>
            <person name="Horii T."/>
            <person name="Iida T."/>
            <person name="Fujita J."/>
            <person name="Nakamura S."/>
        </authorList>
    </citation>
    <scope>NUCLEOTIDE SEQUENCE [LARGE SCALE GENOMIC DNA]</scope>
    <source>
        <strain evidence="10 11">JCM 30725</strain>
    </source>
</reference>
<proteinExistence type="predicted"/>
<keyword evidence="11" id="KW-1185">Reference proteome</keyword>
<dbReference type="InterPro" id="IPR036691">
    <property type="entry name" value="Endo/exonu/phosph_ase_sf"/>
</dbReference>
<name>A0A7I9YP55_MYCBU</name>
<keyword evidence="6" id="KW-0378">Hydrolase</keyword>
<evidence type="ECO:0000256" key="6">
    <source>
        <dbReference type="ARBA" id="ARBA00022801"/>
    </source>
</evidence>
<dbReference type="InterPro" id="IPR005135">
    <property type="entry name" value="Endo/exonuclease/phosphatase"/>
</dbReference>
<dbReference type="GO" id="GO:0046872">
    <property type="term" value="F:metal ion binding"/>
    <property type="evidence" value="ECO:0007669"/>
    <property type="project" value="UniProtKB-KW"/>
</dbReference>
<keyword evidence="10" id="KW-0255">Endonuclease</keyword>
<dbReference type="SUPFAM" id="SSF56219">
    <property type="entry name" value="DNase I-like"/>
    <property type="match status" value="1"/>
</dbReference>
<dbReference type="EMBL" id="BLKZ01000001">
    <property type="protein sequence ID" value="GFG90450.1"/>
    <property type="molecule type" value="Genomic_DNA"/>
</dbReference>
<comment type="cofactor">
    <cofactor evidence="1">
        <name>Mn(2+)</name>
        <dbReference type="ChEBI" id="CHEBI:29035"/>
    </cofactor>
</comment>
<dbReference type="Gene3D" id="3.60.10.10">
    <property type="entry name" value="Endonuclease/exonuclease/phosphatase"/>
    <property type="match status" value="1"/>
</dbReference>
<feature type="domain" description="Endonuclease/exonuclease/phosphatase" evidence="9">
    <location>
        <begin position="4"/>
        <end position="246"/>
    </location>
</feature>
<keyword evidence="8" id="KW-0234">DNA repair</keyword>
<accession>A0A7I9YP55</accession>
<dbReference type="AlphaFoldDB" id="A0A7I9YP55"/>
<keyword evidence="3" id="KW-0540">Nuclease</keyword>
<comment type="cofactor">
    <cofactor evidence="2">
        <name>Mg(2+)</name>
        <dbReference type="ChEBI" id="CHEBI:18420"/>
    </cofactor>
</comment>
<evidence type="ECO:0000256" key="8">
    <source>
        <dbReference type="ARBA" id="ARBA00023204"/>
    </source>
</evidence>
<dbReference type="Pfam" id="PF03372">
    <property type="entry name" value="Exo_endo_phos"/>
    <property type="match status" value="1"/>
</dbReference>
<comment type="caution">
    <text evidence="10">The sequence shown here is derived from an EMBL/GenBank/DDBJ whole genome shotgun (WGS) entry which is preliminary data.</text>
</comment>
<evidence type="ECO:0000259" key="9">
    <source>
        <dbReference type="Pfam" id="PF03372"/>
    </source>
</evidence>
<evidence type="ECO:0000313" key="10">
    <source>
        <dbReference type="EMBL" id="GFG90450.1"/>
    </source>
</evidence>
<evidence type="ECO:0000256" key="5">
    <source>
        <dbReference type="ARBA" id="ARBA00022763"/>
    </source>
</evidence>
<evidence type="ECO:0000256" key="4">
    <source>
        <dbReference type="ARBA" id="ARBA00022723"/>
    </source>
</evidence>
<sequence>MRLLTWNIQGGGGRRIPSIVDEIAQLQPDVVGLTEVTFGNLEVLRLSLVDRGFEHIATTCSAGNAKSVLVASKLPFKVIEDPIAQDQERWLAIELDDSKISVLCVHIPGGTDNKFGADGVGISGKKRKELMWDQVIRFARQRSGGKTILLGDFNTGLPEDAEGTPFALSDYVRVLRLEKYVDTWRHLNPHAREFTWYTKRKNKGTGVSEDYNGFRLDYIFVSPALRNEIVDVRHVHEVRTKKISDHAIVLADLAVVAGAHRTAETTQAMKSTLSHEHAGPATYGGTEVPIPDPSFDSLVAALTKARIAAGNHEFIRRFTTEIGITSYRVVDRPDKPC</sequence>
<evidence type="ECO:0000256" key="7">
    <source>
        <dbReference type="ARBA" id="ARBA00022842"/>
    </source>
</evidence>
<dbReference type="GO" id="GO:0006281">
    <property type="term" value="P:DNA repair"/>
    <property type="evidence" value="ECO:0007669"/>
    <property type="project" value="UniProtKB-KW"/>
</dbReference>
<keyword evidence="4" id="KW-0479">Metal-binding</keyword>
<gene>
    <name evidence="10" type="ORF">MBOU_24920</name>
</gene>
<evidence type="ECO:0000256" key="1">
    <source>
        <dbReference type="ARBA" id="ARBA00001936"/>
    </source>
</evidence>
<dbReference type="PANTHER" id="PTHR15822:SF4">
    <property type="entry name" value="TYROSYL-DNA PHOSPHODIESTERASE 2"/>
    <property type="match status" value="1"/>
</dbReference>
<evidence type="ECO:0000256" key="3">
    <source>
        <dbReference type="ARBA" id="ARBA00022722"/>
    </source>
</evidence>
<dbReference type="InterPro" id="IPR051547">
    <property type="entry name" value="TDP2-like"/>
</dbReference>